<feature type="transmembrane region" description="Helical" evidence="4">
    <location>
        <begin position="54"/>
        <end position="73"/>
    </location>
</feature>
<feature type="transmembrane region" description="Helical" evidence="4">
    <location>
        <begin position="14"/>
        <end position="34"/>
    </location>
</feature>
<sequence length="406" mass="44567">MNTPKVSLWQRPEVLLILLSIAMPLSFSTWQALLNNFAIERAQFTGAEIGILQSLREVPGFLAFSVILLLLFVREQPLALMALVVLGAGTAATGFFPSEMGLYVTTVVMSIGFHYFETLRQSLALQWLDVDKAPVVLGRMVSAGSFAGMMAFALIWLSLDVFAFDMVWVYVAGGGLTVAVTVWCWVAFPRFKGHAEQHKHLVLRKRYWLYYALTFLWGARRQIFVVFAGFLMVEKFGFNAGAMSLMFLATSAMTIWFSPKVGRMIGRLGERRVLIIEYAGLILVFLAYAFVDNAALAVGLYLLDHLFFAMSFASKTYFQKIADPQDIASTSGVSFTINHIAAVVIPVVFGHLWVSDHSLVFLAGAGMAAGSLGLAFLIPHNPTRGRETILNAPPLAAVAAEASVGE</sequence>
<feature type="transmembrane region" description="Helical" evidence="4">
    <location>
        <begin position="167"/>
        <end position="188"/>
    </location>
</feature>
<feature type="transmembrane region" description="Helical" evidence="4">
    <location>
        <begin position="297"/>
        <end position="318"/>
    </location>
</feature>
<dbReference type="AlphaFoldDB" id="A0A1E5QA02"/>
<keyword evidence="6" id="KW-1185">Reference proteome</keyword>
<dbReference type="InterPro" id="IPR011701">
    <property type="entry name" value="MFS"/>
</dbReference>
<feature type="transmembrane region" description="Helical" evidence="4">
    <location>
        <begin position="208"/>
        <end position="230"/>
    </location>
</feature>
<dbReference type="Proteomes" id="UP000095347">
    <property type="component" value="Unassembled WGS sequence"/>
</dbReference>
<dbReference type="GO" id="GO:0022857">
    <property type="term" value="F:transmembrane transporter activity"/>
    <property type="evidence" value="ECO:0007669"/>
    <property type="project" value="InterPro"/>
</dbReference>
<dbReference type="Pfam" id="PF07690">
    <property type="entry name" value="MFS_1"/>
    <property type="match status" value="1"/>
</dbReference>
<evidence type="ECO:0000313" key="6">
    <source>
        <dbReference type="Proteomes" id="UP000095347"/>
    </source>
</evidence>
<dbReference type="InterPro" id="IPR036259">
    <property type="entry name" value="MFS_trans_sf"/>
</dbReference>
<name>A0A1E5QA02_9PROT</name>
<evidence type="ECO:0000256" key="3">
    <source>
        <dbReference type="ARBA" id="ARBA00023136"/>
    </source>
</evidence>
<evidence type="ECO:0008006" key="7">
    <source>
        <dbReference type="Google" id="ProtNLM"/>
    </source>
</evidence>
<comment type="caution">
    <text evidence="5">The sequence shown here is derived from an EMBL/GenBank/DDBJ whole genome shotgun (WGS) entry which is preliminary data.</text>
</comment>
<feature type="transmembrane region" description="Helical" evidence="4">
    <location>
        <begin position="273"/>
        <end position="291"/>
    </location>
</feature>
<dbReference type="EMBL" id="MCGG01000013">
    <property type="protein sequence ID" value="OEJ68545.1"/>
    <property type="molecule type" value="Genomic_DNA"/>
</dbReference>
<feature type="transmembrane region" description="Helical" evidence="4">
    <location>
        <begin position="359"/>
        <end position="378"/>
    </location>
</feature>
<reference evidence="6" key="1">
    <citation type="submission" date="2016-07" db="EMBL/GenBank/DDBJ databases">
        <authorList>
            <person name="Florea S."/>
            <person name="Webb J.S."/>
            <person name="Jaromczyk J."/>
            <person name="Schardl C.L."/>
        </authorList>
    </citation>
    <scope>NUCLEOTIDE SEQUENCE [LARGE SCALE GENOMIC DNA]</scope>
    <source>
        <strain evidence="6">MV-1</strain>
    </source>
</reference>
<evidence type="ECO:0000256" key="2">
    <source>
        <dbReference type="ARBA" id="ARBA00022989"/>
    </source>
</evidence>
<feature type="transmembrane region" description="Helical" evidence="4">
    <location>
        <begin position="236"/>
        <end position="257"/>
    </location>
</feature>
<protein>
    <recommendedName>
        <fullName evidence="7">MFS transporter</fullName>
    </recommendedName>
</protein>
<feature type="transmembrane region" description="Helical" evidence="4">
    <location>
        <begin position="78"/>
        <end position="96"/>
    </location>
</feature>
<keyword evidence="2 4" id="KW-1133">Transmembrane helix</keyword>
<dbReference type="Gene3D" id="1.20.1250.20">
    <property type="entry name" value="MFS general substrate transporter like domains"/>
    <property type="match status" value="2"/>
</dbReference>
<feature type="transmembrane region" description="Helical" evidence="4">
    <location>
        <begin position="330"/>
        <end position="353"/>
    </location>
</feature>
<keyword evidence="3 4" id="KW-0472">Membrane</keyword>
<proteinExistence type="predicted"/>
<dbReference type="SUPFAM" id="SSF103473">
    <property type="entry name" value="MFS general substrate transporter"/>
    <property type="match status" value="1"/>
</dbReference>
<evidence type="ECO:0000256" key="1">
    <source>
        <dbReference type="ARBA" id="ARBA00022692"/>
    </source>
</evidence>
<feature type="transmembrane region" description="Helical" evidence="4">
    <location>
        <begin position="102"/>
        <end position="119"/>
    </location>
</feature>
<feature type="transmembrane region" description="Helical" evidence="4">
    <location>
        <begin position="140"/>
        <end position="161"/>
    </location>
</feature>
<organism evidence="5 6">
    <name type="scientific">Magnetovibrio blakemorei</name>
    <dbReference type="NCBI Taxonomy" id="28181"/>
    <lineage>
        <taxon>Bacteria</taxon>
        <taxon>Pseudomonadati</taxon>
        <taxon>Pseudomonadota</taxon>
        <taxon>Alphaproteobacteria</taxon>
        <taxon>Rhodospirillales</taxon>
        <taxon>Magnetovibrionaceae</taxon>
        <taxon>Magnetovibrio</taxon>
    </lineage>
</organism>
<gene>
    <name evidence="5" type="ORF">BEN30_06015</name>
</gene>
<evidence type="ECO:0000313" key="5">
    <source>
        <dbReference type="EMBL" id="OEJ68545.1"/>
    </source>
</evidence>
<keyword evidence="1 4" id="KW-0812">Transmembrane</keyword>
<dbReference type="STRING" id="28181.BEN30_06015"/>
<evidence type="ECO:0000256" key="4">
    <source>
        <dbReference type="SAM" id="Phobius"/>
    </source>
</evidence>
<dbReference type="OrthoDB" id="9774288at2"/>
<accession>A0A1E5QA02</accession>